<accession>A0A7J8T5I1</accession>
<reference evidence="1 2" key="1">
    <citation type="journal article" date="2019" name="Genome Biol. Evol.">
        <title>Insights into the evolution of the New World diploid cottons (Gossypium, subgenus Houzingenia) based on genome sequencing.</title>
        <authorList>
            <person name="Grover C.E."/>
            <person name="Arick M.A. 2nd"/>
            <person name="Thrash A."/>
            <person name="Conover J.L."/>
            <person name="Sanders W.S."/>
            <person name="Peterson D.G."/>
            <person name="Frelichowski J.E."/>
            <person name="Scheffler J.A."/>
            <person name="Scheffler B.E."/>
            <person name="Wendel J.F."/>
        </authorList>
    </citation>
    <scope>NUCLEOTIDE SEQUENCE [LARGE SCALE GENOMIC DNA]</scope>
    <source>
        <strain evidence="1">27</strain>
        <tissue evidence="1">Leaf</tissue>
    </source>
</reference>
<comment type="caution">
    <text evidence="1">The sequence shown here is derived from an EMBL/GenBank/DDBJ whole genome shotgun (WGS) entry which is preliminary data.</text>
</comment>
<name>A0A7J8T5I1_GOSDV</name>
<gene>
    <name evidence="1" type="ORF">Godav_029462</name>
</gene>
<evidence type="ECO:0000313" key="2">
    <source>
        <dbReference type="Proteomes" id="UP000593561"/>
    </source>
</evidence>
<protein>
    <submittedName>
        <fullName evidence="1">Uncharacterized protein</fullName>
    </submittedName>
</protein>
<keyword evidence="2" id="KW-1185">Reference proteome</keyword>
<proteinExistence type="predicted"/>
<dbReference type="Proteomes" id="UP000593561">
    <property type="component" value="Unassembled WGS sequence"/>
</dbReference>
<dbReference type="AlphaFoldDB" id="A0A7J8T5I1"/>
<organism evidence="1 2">
    <name type="scientific">Gossypium davidsonii</name>
    <name type="common">Davidson's cotton</name>
    <name type="synonym">Gossypium klotzschianum subsp. davidsonii</name>
    <dbReference type="NCBI Taxonomy" id="34287"/>
    <lineage>
        <taxon>Eukaryota</taxon>
        <taxon>Viridiplantae</taxon>
        <taxon>Streptophyta</taxon>
        <taxon>Embryophyta</taxon>
        <taxon>Tracheophyta</taxon>
        <taxon>Spermatophyta</taxon>
        <taxon>Magnoliopsida</taxon>
        <taxon>eudicotyledons</taxon>
        <taxon>Gunneridae</taxon>
        <taxon>Pentapetalae</taxon>
        <taxon>rosids</taxon>
        <taxon>malvids</taxon>
        <taxon>Malvales</taxon>
        <taxon>Malvaceae</taxon>
        <taxon>Malvoideae</taxon>
        <taxon>Gossypium</taxon>
    </lineage>
</organism>
<evidence type="ECO:0000313" key="1">
    <source>
        <dbReference type="EMBL" id="MBA0633644.1"/>
    </source>
</evidence>
<dbReference type="EMBL" id="JABFAC010071353">
    <property type="protein sequence ID" value="MBA0633644.1"/>
    <property type="molecule type" value="Genomic_DNA"/>
</dbReference>
<sequence length="61" mass="6908">SLASKWLIGLTSRRSRHNPFIDIGLVGAPACGDMMDGEDLWKLCSKLKVFNIEILKAYWEI</sequence>
<feature type="non-terminal residue" evidence="1">
    <location>
        <position position="61"/>
    </location>
</feature>